<proteinExistence type="predicted"/>
<organism evidence="1 2">
    <name type="scientific">Hypoxylon rubiginosum</name>
    <dbReference type="NCBI Taxonomy" id="110542"/>
    <lineage>
        <taxon>Eukaryota</taxon>
        <taxon>Fungi</taxon>
        <taxon>Dikarya</taxon>
        <taxon>Ascomycota</taxon>
        <taxon>Pezizomycotina</taxon>
        <taxon>Sordariomycetes</taxon>
        <taxon>Xylariomycetidae</taxon>
        <taxon>Xylariales</taxon>
        <taxon>Hypoxylaceae</taxon>
        <taxon>Hypoxylon</taxon>
    </lineage>
</organism>
<sequence>MSLGNKGPFPVEVQLMILDSLRDQGDWQAILKLRLVNKHWLRLTEPYAFVPVCRDDYQAFKIEEEIEDVSEHSDDDWVDEDDEDITESPIPRTCFKLMEPNCRPDWFKVLPTSVPSNLLWPWADPEFTVENYKRLKQVFSKVDHVFPQRLSNTLMLKILAQHDIWNPDAQLATVLAICPNLEKIKEPDDEVHFGPLSREVFAHAAHQAQTPERAPVLGKLTHLEMNDIDAIEVAEVLDMLSLPKLQNLRLRRLIDVTDHESLGSLEPETKPRNQNAVHLTLQLCDDLSDEGLTMILGACPKIRSLFIDSVAASYTGALEKHGKNLEFLWLDAQRHGDIGLRYMPKEAERLLSAIGAMRNLRTLVLSRSDFDTIESLCSALPSSLREIAVFGCYSNEERLLFSETLGRTPSLPFLTLGYSFLGWIQFNWGWDEFEDYAIKKRCLPPPKQTSSIVY</sequence>
<gene>
    <name evidence="1" type="ORF">F4821DRAFT_281228</name>
</gene>
<evidence type="ECO:0000313" key="1">
    <source>
        <dbReference type="EMBL" id="KAI6091321.1"/>
    </source>
</evidence>
<protein>
    <submittedName>
        <fullName evidence="1">Uncharacterized protein</fullName>
    </submittedName>
</protein>
<comment type="caution">
    <text evidence="1">The sequence shown here is derived from an EMBL/GenBank/DDBJ whole genome shotgun (WGS) entry which is preliminary data.</text>
</comment>
<keyword evidence="2" id="KW-1185">Reference proteome</keyword>
<evidence type="ECO:0000313" key="2">
    <source>
        <dbReference type="Proteomes" id="UP001497680"/>
    </source>
</evidence>
<reference evidence="1 2" key="1">
    <citation type="journal article" date="2022" name="New Phytol.">
        <title>Ecological generalism drives hyperdiversity of secondary metabolite gene clusters in xylarialean endophytes.</title>
        <authorList>
            <person name="Franco M.E.E."/>
            <person name="Wisecaver J.H."/>
            <person name="Arnold A.E."/>
            <person name="Ju Y.M."/>
            <person name="Slot J.C."/>
            <person name="Ahrendt S."/>
            <person name="Moore L.P."/>
            <person name="Eastman K.E."/>
            <person name="Scott K."/>
            <person name="Konkel Z."/>
            <person name="Mondo S.J."/>
            <person name="Kuo A."/>
            <person name="Hayes R.D."/>
            <person name="Haridas S."/>
            <person name="Andreopoulos B."/>
            <person name="Riley R."/>
            <person name="LaButti K."/>
            <person name="Pangilinan J."/>
            <person name="Lipzen A."/>
            <person name="Amirebrahimi M."/>
            <person name="Yan J."/>
            <person name="Adam C."/>
            <person name="Keymanesh K."/>
            <person name="Ng V."/>
            <person name="Louie K."/>
            <person name="Northen T."/>
            <person name="Drula E."/>
            <person name="Henrissat B."/>
            <person name="Hsieh H.M."/>
            <person name="Youens-Clark K."/>
            <person name="Lutzoni F."/>
            <person name="Miadlikowska J."/>
            <person name="Eastwood D.C."/>
            <person name="Hamelin R.C."/>
            <person name="Grigoriev I.V."/>
            <person name="U'Ren J.M."/>
        </authorList>
    </citation>
    <scope>NUCLEOTIDE SEQUENCE [LARGE SCALE GENOMIC DNA]</scope>
    <source>
        <strain evidence="1 2">ER1909</strain>
    </source>
</reference>
<dbReference type="Proteomes" id="UP001497680">
    <property type="component" value="Unassembled WGS sequence"/>
</dbReference>
<name>A0ACC0DEP9_9PEZI</name>
<accession>A0ACC0DEP9</accession>
<dbReference type="EMBL" id="MU394287">
    <property type="protein sequence ID" value="KAI6091321.1"/>
    <property type="molecule type" value="Genomic_DNA"/>
</dbReference>